<keyword evidence="2" id="KW-0238">DNA-binding</keyword>
<dbReference type="SUPFAM" id="SSF46785">
    <property type="entry name" value="Winged helix' DNA-binding domain"/>
    <property type="match status" value="1"/>
</dbReference>
<evidence type="ECO:0000256" key="1">
    <source>
        <dbReference type="ARBA" id="ARBA00023015"/>
    </source>
</evidence>
<evidence type="ECO:0000313" key="5">
    <source>
        <dbReference type="EMBL" id="KFF30210.1"/>
    </source>
</evidence>
<protein>
    <recommendedName>
        <fullName evidence="4">HTH gntR-type domain-containing protein</fullName>
    </recommendedName>
</protein>
<dbReference type="InterPro" id="IPR011711">
    <property type="entry name" value="GntR_C"/>
</dbReference>
<keyword evidence="3" id="KW-0804">Transcription</keyword>
<keyword evidence="1" id="KW-0805">Transcription regulation</keyword>
<dbReference type="Pfam" id="PF07729">
    <property type="entry name" value="FCD"/>
    <property type="match status" value="1"/>
</dbReference>
<reference evidence="5 6" key="1">
    <citation type="submission" date="2014-07" db="EMBL/GenBank/DDBJ databases">
        <title>Genome of Chryseobacterium piperi CTM.</title>
        <authorList>
            <person name="Pipes S.E."/>
            <person name="Stropko S.J."/>
            <person name="Newman J.D."/>
        </authorList>
    </citation>
    <scope>NUCLEOTIDE SEQUENCE [LARGE SCALE GENOMIC DNA]</scope>
    <source>
        <strain evidence="5 6">CTM</strain>
    </source>
</reference>
<sequence length="233" mass="26137">MIPLQSSDDKMYMAQIQKKTLAEEVAERLTEGILNGQYEIGEKLPTEPELMKIYGVGRSSIREAIKILSIKRILSVQQGVGTFVVSHNVQESLEAQMNKAEIEEVIEVRSLLESKIAARAALHHTKAELKTIKTYLDLRGQYAEENLALECYQADINFHVSIAEACGNKLLKEIYKIASGQVLGVFESSHKNSTDTFKASQKIHAELYDYIKSRDAESAAATALKIVQRQFYI</sequence>
<accession>A0A086BMP6</accession>
<dbReference type="GO" id="GO:0003677">
    <property type="term" value="F:DNA binding"/>
    <property type="evidence" value="ECO:0007669"/>
    <property type="project" value="UniProtKB-KW"/>
</dbReference>
<keyword evidence="6" id="KW-1185">Reference proteome</keyword>
<dbReference type="InterPro" id="IPR008920">
    <property type="entry name" value="TF_FadR/GntR_C"/>
</dbReference>
<proteinExistence type="predicted"/>
<dbReference type="PANTHER" id="PTHR43537">
    <property type="entry name" value="TRANSCRIPTIONAL REGULATOR, GNTR FAMILY"/>
    <property type="match status" value="1"/>
</dbReference>
<dbReference type="SMART" id="SM00345">
    <property type="entry name" value="HTH_GNTR"/>
    <property type="match status" value="1"/>
</dbReference>
<feature type="domain" description="HTH gntR-type" evidence="4">
    <location>
        <begin position="19"/>
        <end position="87"/>
    </location>
</feature>
<dbReference type="STRING" id="558152.IQ37_00015"/>
<evidence type="ECO:0000256" key="3">
    <source>
        <dbReference type="ARBA" id="ARBA00023163"/>
    </source>
</evidence>
<evidence type="ECO:0000259" key="4">
    <source>
        <dbReference type="PROSITE" id="PS50949"/>
    </source>
</evidence>
<dbReference type="CDD" id="cd07377">
    <property type="entry name" value="WHTH_GntR"/>
    <property type="match status" value="1"/>
</dbReference>
<dbReference type="GO" id="GO:0003700">
    <property type="term" value="F:DNA-binding transcription factor activity"/>
    <property type="evidence" value="ECO:0007669"/>
    <property type="project" value="InterPro"/>
</dbReference>
<dbReference type="SUPFAM" id="SSF48008">
    <property type="entry name" value="GntR ligand-binding domain-like"/>
    <property type="match status" value="1"/>
</dbReference>
<dbReference type="EMBL" id="JPRJ01000001">
    <property type="protein sequence ID" value="KFF30210.1"/>
    <property type="molecule type" value="Genomic_DNA"/>
</dbReference>
<dbReference type="AlphaFoldDB" id="A0A086BMP6"/>
<dbReference type="Gene3D" id="1.10.10.10">
    <property type="entry name" value="Winged helix-like DNA-binding domain superfamily/Winged helix DNA-binding domain"/>
    <property type="match status" value="1"/>
</dbReference>
<dbReference type="SMART" id="SM00895">
    <property type="entry name" value="FCD"/>
    <property type="match status" value="1"/>
</dbReference>
<organism evidence="5 6">
    <name type="scientific">Chryseobacterium piperi</name>
    <dbReference type="NCBI Taxonomy" id="558152"/>
    <lineage>
        <taxon>Bacteria</taxon>
        <taxon>Pseudomonadati</taxon>
        <taxon>Bacteroidota</taxon>
        <taxon>Flavobacteriia</taxon>
        <taxon>Flavobacteriales</taxon>
        <taxon>Weeksellaceae</taxon>
        <taxon>Chryseobacterium group</taxon>
        <taxon>Chryseobacterium</taxon>
    </lineage>
</organism>
<dbReference type="PANTHER" id="PTHR43537:SF47">
    <property type="entry name" value="REGULATORY PROTEIN GNTR HTH"/>
    <property type="match status" value="1"/>
</dbReference>
<dbReference type="PRINTS" id="PR00035">
    <property type="entry name" value="HTHGNTR"/>
</dbReference>
<dbReference type="InterPro" id="IPR000524">
    <property type="entry name" value="Tscrpt_reg_HTH_GntR"/>
</dbReference>
<gene>
    <name evidence="5" type="ORF">IQ37_00015</name>
</gene>
<dbReference type="Pfam" id="PF00392">
    <property type="entry name" value="GntR"/>
    <property type="match status" value="1"/>
</dbReference>
<dbReference type="InterPro" id="IPR036390">
    <property type="entry name" value="WH_DNA-bd_sf"/>
</dbReference>
<evidence type="ECO:0000313" key="6">
    <source>
        <dbReference type="Proteomes" id="UP000028709"/>
    </source>
</evidence>
<comment type="caution">
    <text evidence="5">The sequence shown here is derived from an EMBL/GenBank/DDBJ whole genome shotgun (WGS) entry which is preliminary data.</text>
</comment>
<dbReference type="eggNOG" id="COG2186">
    <property type="taxonomic scope" value="Bacteria"/>
</dbReference>
<name>A0A086BMP6_9FLAO</name>
<evidence type="ECO:0000256" key="2">
    <source>
        <dbReference type="ARBA" id="ARBA00023125"/>
    </source>
</evidence>
<dbReference type="Proteomes" id="UP000028709">
    <property type="component" value="Unassembled WGS sequence"/>
</dbReference>
<dbReference type="Gene3D" id="1.20.120.530">
    <property type="entry name" value="GntR ligand-binding domain-like"/>
    <property type="match status" value="1"/>
</dbReference>
<dbReference type="PROSITE" id="PS50949">
    <property type="entry name" value="HTH_GNTR"/>
    <property type="match status" value="1"/>
</dbReference>
<dbReference type="InterPro" id="IPR036388">
    <property type="entry name" value="WH-like_DNA-bd_sf"/>
</dbReference>